<dbReference type="InterPro" id="IPR036249">
    <property type="entry name" value="Thioredoxin-like_sf"/>
</dbReference>
<dbReference type="InterPro" id="IPR004045">
    <property type="entry name" value="Glutathione_S-Trfase_N"/>
</dbReference>
<feature type="region of interest" description="Disordered" evidence="1">
    <location>
        <begin position="94"/>
        <end position="118"/>
    </location>
</feature>
<comment type="caution">
    <text evidence="3">The sequence shown here is derived from an EMBL/GenBank/DDBJ whole genome shotgun (WGS) entry which is preliminary data.</text>
</comment>
<dbReference type="Gene3D" id="3.40.30.10">
    <property type="entry name" value="Glutaredoxin"/>
    <property type="match status" value="1"/>
</dbReference>
<feature type="region of interest" description="Disordered" evidence="1">
    <location>
        <begin position="212"/>
        <end position="236"/>
    </location>
</feature>
<sequence length="517" mass="58475">MHNSISRLQDDNNFLESPQNVGEENGHFGGMKLIENPPDLQQWRERLFDVDETITLTEQEFQTYFPHVDNVYSHRSTQKYKRKPFVSHYWDCRLKGRPPGTPKSNDPTKKKRKRTARERDLCDVKIKITEFFPGAAATMSAADFASSVEGMPVDLTTATNFFVADSQNGVTASGTNESQPFGVLAPTTHLPIGHPGASGAKYYTIQRVNGNSTGKGDSIGGPHKHTLEESDRVKKNSVQRWLLKEAKEKKKFQVREQNSLEILTRQPKLTSHLSQQQQQRQQQEHESQDQPQPSTTSPITSRVPTKRLGPASQTVKRHSKESDLKFFSSRGCPFCQRIWIALEVKGLAYQYVEVDMLAEFQPPALLEVSPKGILPAIRHGSNWGTFESKVIMEYIDREVIPSFYELLRCTDPSQQTLLTSTLQNHVTALVNASHVNGPFFLGSHISYVDVAVSPWIIRMSRVLKYYRGWPDPEVGSRWESWVQAIEEDDRIRGFGAKQAGIELHVGIENGGWKSLAE</sequence>
<name>A0A0G2GNI1_PHACM</name>
<organism evidence="3 4">
    <name type="scientific">Phaeomoniella chlamydospora</name>
    <name type="common">Phaeoacremonium chlamydosporum</name>
    <dbReference type="NCBI Taxonomy" id="158046"/>
    <lineage>
        <taxon>Eukaryota</taxon>
        <taxon>Fungi</taxon>
        <taxon>Dikarya</taxon>
        <taxon>Ascomycota</taxon>
        <taxon>Pezizomycotina</taxon>
        <taxon>Eurotiomycetes</taxon>
        <taxon>Chaetothyriomycetidae</taxon>
        <taxon>Phaeomoniellales</taxon>
        <taxon>Phaeomoniellaceae</taxon>
        <taxon>Phaeomoniella</taxon>
    </lineage>
</organism>
<accession>A0A0G2GNI1</accession>
<dbReference type="PANTHER" id="PTHR43968">
    <property type="match status" value="1"/>
</dbReference>
<dbReference type="Pfam" id="PF13409">
    <property type="entry name" value="GST_N_2"/>
    <property type="match status" value="1"/>
</dbReference>
<dbReference type="Proteomes" id="UP000053317">
    <property type="component" value="Unassembled WGS sequence"/>
</dbReference>
<protein>
    <submittedName>
        <fullName evidence="3">Putative glutathione transferase</fullName>
    </submittedName>
</protein>
<dbReference type="Gene3D" id="1.20.1050.10">
    <property type="match status" value="1"/>
</dbReference>
<evidence type="ECO:0000256" key="1">
    <source>
        <dbReference type="SAM" id="MobiDB-lite"/>
    </source>
</evidence>
<feature type="compositionally biased region" description="Basic and acidic residues" evidence="1">
    <location>
        <begin position="225"/>
        <end position="234"/>
    </location>
</feature>
<dbReference type="InterPro" id="IPR050983">
    <property type="entry name" value="GST_Omega/HSP26"/>
</dbReference>
<dbReference type="EMBL" id="LCWF01000053">
    <property type="protein sequence ID" value="KKY24968.1"/>
    <property type="molecule type" value="Genomic_DNA"/>
</dbReference>
<dbReference type="Pfam" id="PF13410">
    <property type="entry name" value="GST_C_2"/>
    <property type="match status" value="1"/>
</dbReference>
<dbReference type="GO" id="GO:0005737">
    <property type="term" value="C:cytoplasm"/>
    <property type="evidence" value="ECO:0007669"/>
    <property type="project" value="TreeGrafter"/>
</dbReference>
<reference evidence="3 4" key="2">
    <citation type="submission" date="2015-05" db="EMBL/GenBank/DDBJ databases">
        <authorList>
            <person name="Morales-Cruz A."/>
            <person name="Amrine K.C."/>
            <person name="Cantu D."/>
        </authorList>
    </citation>
    <scope>NUCLEOTIDE SEQUENCE [LARGE SCALE GENOMIC DNA]</scope>
    <source>
        <strain evidence="3">UCRPC4</strain>
    </source>
</reference>
<dbReference type="InterPro" id="IPR036282">
    <property type="entry name" value="Glutathione-S-Trfase_C_sf"/>
</dbReference>
<dbReference type="SUPFAM" id="SSF52833">
    <property type="entry name" value="Thioredoxin-like"/>
    <property type="match status" value="1"/>
</dbReference>
<keyword evidence="3" id="KW-0808">Transferase</keyword>
<evidence type="ECO:0000259" key="2">
    <source>
        <dbReference type="PROSITE" id="PS50404"/>
    </source>
</evidence>
<dbReference type="AlphaFoldDB" id="A0A0G2GNI1"/>
<feature type="domain" description="GST N-terminal" evidence="2">
    <location>
        <begin position="322"/>
        <end position="403"/>
    </location>
</feature>
<gene>
    <name evidence="3" type="ORF">UCRPC4_g02189</name>
</gene>
<dbReference type="SUPFAM" id="SSF47616">
    <property type="entry name" value="GST C-terminal domain-like"/>
    <property type="match status" value="1"/>
</dbReference>
<dbReference type="CDD" id="cd00570">
    <property type="entry name" value="GST_N_family"/>
    <property type="match status" value="1"/>
</dbReference>
<feature type="compositionally biased region" description="Polar residues" evidence="1">
    <location>
        <begin position="1"/>
        <end position="22"/>
    </location>
</feature>
<keyword evidence="4" id="KW-1185">Reference proteome</keyword>
<reference evidence="3 4" key="1">
    <citation type="submission" date="2015-05" db="EMBL/GenBank/DDBJ databases">
        <title>Distinctive expansion of gene families associated with plant cell wall degradation and secondary metabolism in the genomes of grapevine trunk pathogens.</title>
        <authorList>
            <person name="Lawrence D.P."/>
            <person name="Travadon R."/>
            <person name="Rolshausen P.E."/>
            <person name="Baumgartner K."/>
        </authorList>
    </citation>
    <scope>NUCLEOTIDE SEQUENCE [LARGE SCALE GENOMIC DNA]</scope>
    <source>
        <strain evidence="3">UCRPC4</strain>
    </source>
</reference>
<dbReference type="PROSITE" id="PS50404">
    <property type="entry name" value="GST_NTER"/>
    <property type="match status" value="1"/>
</dbReference>
<proteinExistence type="predicted"/>
<dbReference type="CDD" id="cd00299">
    <property type="entry name" value="GST_C_family"/>
    <property type="match status" value="1"/>
</dbReference>
<dbReference type="PANTHER" id="PTHR43968:SF6">
    <property type="entry name" value="GLUTATHIONE S-TRANSFERASE OMEGA"/>
    <property type="match status" value="1"/>
</dbReference>
<dbReference type="OrthoDB" id="4951845at2759"/>
<feature type="compositionally biased region" description="Low complexity" evidence="1">
    <location>
        <begin position="271"/>
        <end position="281"/>
    </location>
</feature>
<evidence type="ECO:0000313" key="4">
    <source>
        <dbReference type="Proteomes" id="UP000053317"/>
    </source>
</evidence>
<dbReference type="GO" id="GO:0016740">
    <property type="term" value="F:transferase activity"/>
    <property type="evidence" value="ECO:0007669"/>
    <property type="project" value="UniProtKB-KW"/>
</dbReference>
<evidence type="ECO:0000313" key="3">
    <source>
        <dbReference type="EMBL" id="KKY24968.1"/>
    </source>
</evidence>
<feature type="region of interest" description="Disordered" evidence="1">
    <location>
        <begin position="263"/>
        <end position="320"/>
    </location>
</feature>
<feature type="region of interest" description="Disordered" evidence="1">
    <location>
        <begin position="1"/>
        <end position="29"/>
    </location>
</feature>